<keyword evidence="2" id="KW-1133">Transmembrane helix</keyword>
<evidence type="ECO:0008006" key="5">
    <source>
        <dbReference type="Google" id="ProtNLM"/>
    </source>
</evidence>
<evidence type="ECO:0000256" key="2">
    <source>
        <dbReference type="SAM" id="Phobius"/>
    </source>
</evidence>
<keyword evidence="2" id="KW-0812">Transmembrane</keyword>
<keyword evidence="4" id="KW-1185">Reference proteome</keyword>
<evidence type="ECO:0000256" key="1">
    <source>
        <dbReference type="SAM" id="MobiDB-lite"/>
    </source>
</evidence>
<evidence type="ECO:0000313" key="4">
    <source>
        <dbReference type="Proteomes" id="UP000015103"/>
    </source>
</evidence>
<dbReference type="Proteomes" id="UP000015103">
    <property type="component" value="Unassembled WGS sequence"/>
</dbReference>
<feature type="transmembrane region" description="Helical" evidence="2">
    <location>
        <begin position="134"/>
        <end position="157"/>
    </location>
</feature>
<dbReference type="EMBL" id="ACPB03016773">
    <property type="status" value="NOT_ANNOTATED_CDS"/>
    <property type="molecule type" value="Genomic_DNA"/>
</dbReference>
<dbReference type="eggNOG" id="KOG0059">
    <property type="taxonomic scope" value="Eukaryota"/>
</dbReference>
<dbReference type="VEuPathDB" id="VectorBase:RPRC012399"/>
<dbReference type="HOGENOM" id="CLU_1647978_0_0_1"/>
<organism evidence="3 4">
    <name type="scientific">Rhodnius prolixus</name>
    <name type="common">Triatomid bug</name>
    <dbReference type="NCBI Taxonomy" id="13249"/>
    <lineage>
        <taxon>Eukaryota</taxon>
        <taxon>Metazoa</taxon>
        <taxon>Ecdysozoa</taxon>
        <taxon>Arthropoda</taxon>
        <taxon>Hexapoda</taxon>
        <taxon>Insecta</taxon>
        <taxon>Pterygota</taxon>
        <taxon>Neoptera</taxon>
        <taxon>Paraneoptera</taxon>
        <taxon>Hemiptera</taxon>
        <taxon>Heteroptera</taxon>
        <taxon>Panheteroptera</taxon>
        <taxon>Cimicomorpha</taxon>
        <taxon>Reduviidae</taxon>
        <taxon>Triatominae</taxon>
        <taxon>Rhodnius</taxon>
    </lineage>
</organism>
<evidence type="ECO:0000313" key="3">
    <source>
        <dbReference type="EnsemblMetazoa" id="RPRC012399-PA"/>
    </source>
</evidence>
<feature type="region of interest" description="Disordered" evidence="1">
    <location>
        <begin position="1"/>
        <end position="21"/>
    </location>
</feature>
<dbReference type="STRING" id="13249.T1I7X7"/>
<dbReference type="AlphaFoldDB" id="T1I7X7"/>
<dbReference type="EnsemblMetazoa" id="RPRC012399-RA">
    <property type="protein sequence ID" value="RPRC012399-PA"/>
    <property type="gene ID" value="RPRC012399"/>
</dbReference>
<protein>
    <recommendedName>
        <fullName evidence="5">ABC-2 type transporter domain-containing protein</fullName>
    </recommendedName>
</protein>
<dbReference type="InParanoid" id="T1I7X7"/>
<accession>T1I7X7</accession>
<name>T1I7X7_RHOPR</name>
<keyword evidence="2" id="KW-0472">Membrane</keyword>
<sequence length="161" mass="18141">MRMINAHTLSEQKSGEKNTSRTNWKVRQMPDAFPGPYIKLGLGDFAAVKWVERKCNCYWKEPAFTLATLTDSINITSGFQTGLAMVSMMIGGMMWPLEAEPVVIRYFSLILPSTLPTESVRSLTIRNKGFSDEVVYKGFISSIIWCTALTLLTYVTVKKTK</sequence>
<reference evidence="3" key="1">
    <citation type="submission" date="2015-05" db="UniProtKB">
        <authorList>
            <consortium name="EnsemblMetazoa"/>
        </authorList>
    </citation>
    <scope>IDENTIFICATION</scope>
</reference>
<proteinExistence type="predicted"/>